<feature type="region of interest" description="Disordered" evidence="1">
    <location>
        <begin position="33"/>
        <end position="72"/>
    </location>
</feature>
<reference evidence="2" key="1">
    <citation type="journal article" date="2021" name="PeerJ">
        <title>Extensive microbial diversity within the chicken gut microbiome revealed by metagenomics and culture.</title>
        <authorList>
            <person name="Gilroy R."/>
            <person name="Ravi A."/>
            <person name="Getino M."/>
            <person name="Pursley I."/>
            <person name="Horton D.L."/>
            <person name="Alikhan N.F."/>
            <person name="Baker D."/>
            <person name="Gharbi K."/>
            <person name="Hall N."/>
            <person name="Watson M."/>
            <person name="Adriaenssens E.M."/>
            <person name="Foster-Nyarko E."/>
            <person name="Jarju S."/>
            <person name="Secka A."/>
            <person name="Antonio M."/>
            <person name="Oren A."/>
            <person name="Chaudhuri R.R."/>
            <person name="La Ragione R."/>
            <person name="Hildebrand F."/>
            <person name="Pallen M.J."/>
        </authorList>
    </citation>
    <scope>NUCLEOTIDE SEQUENCE</scope>
    <source>
        <strain evidence="2">ChiHjej12B11-9795</strain>
    </source>
</reference>
<dbReference type="AlphaFoldDB" id="A0A9D2HZ20"/>
<name>A0A9D2HZ20_9BACE</name>
<reference evidence="2" key="2">
    <citation type="submission" date="2021-04" db="EMBL/GenBank/DDBJ databases">
        <authorList>
            <person name="Gilroy R."/>
        </authorList>
    </citation>
    <scope>NUCLEOTIDE SEQUENCE</scope>
    <source>
        <strain evidence="2">ChiHjej12B11-9795</strain>
    </source>
</reference>
<evidence type="ECO:0000313" key="2">
    <source>
        <dbReference type="EMBL" id="HJA86728.1"/>
    </source>
</evidence>
<organism evidence="2 3">
    <name type="scientific">Candidatus Bacteroides avicola</name>
    <dbReference type="NCBI Taxonomy" id="2838468"/>
    <lineage>
        <taxon>Bacteria</taxon>
        <taxon>Pseudomonadati</taxon>
        <taxon>Bacteroidota</taxon>
        <taxon>Bacteroidia</taxon>
        <taxon>Bacteroidales</taxon>
        <taxon>Bacteroidaceae</taxon>
        <taxon>Bacteroides</taxon>
    </lineage>
</organism>
<sequence length="129" mass="14908">MKTTGIPEDTQASQPAPSQRICSSCHRLLPLTAFSNNSNGRPESRCKECQRTRQRQRRQAAGNTQQATASKPERVLITDVAERETRLEMIRNAIETVQLSMIRRACKQHENEFYLETGWKIKMLYKEEL</sequence>
<dbReference type="Proteomes" id="UP000823862">
    <property type="component" value="Unassembled WGS sequence"/>
</dbReference>
<accession>A0A9D2HZ20</accession>
<feature type="compositionally biased region" description="Basic and acidic residues" evidence="1">
    <location>
        <begin position="42"/>
        <end position="51"/>
    </location>
</feature>
<gene>
    <name evidence="2" type="ORF">H9950_11190</name>
</gene>
<dbReference type="EMBL" id="DWZI01000056">
    <property type="protein sequence ID" value="HJA86728.1"/>
    <property type="molecule type" value="Genomic_DNA"/>
</dbReference>
<evidence type="ECO:0000313" key="3">
    <source>
        <dbReference type="Proteomes" id="UP000823862"/>
    </source>
</evidence>
<feature type="compositionally biased region" description="Low complexity" evidence="1">
    <location>
        <begin position="59"/>
        <end position="69"/>
    </location>
</feature>
<protein>
    <submittedName>
        <fullName evidence="2">Uncharacterized protein</fullName>
    </submittedName>
</protein>
<proteinExistence type="predicted"/>
<comment type="caution">
    <text evidence="2">The sequence shown here is derived from an EMBL/GenBank/DDBJ whole genome shotgun (WGS) entry which is preliminary data.</text>
</comment>
<evidence type="ECO:0000256" key="1">
    <source>
        <dbReference type="SAM" id="MobiDB-lite"/>
    </source>
</evidence>